<keyword evidence="2" id="KW-1185">Reference proteome</keyword>
<accession>A0A2H3JGQ5</accession>
<dbReference type="AlphaFoldDB" id="A0A2H3JGQ5"/>
<protein>
    <submittedName>
        <fullName evidence="1">Uncharacterized protein</fullName>
    </submittedName>
</protein>
<name>A0A2H3JGQ5_WOLCO</name>
<evidence type="ECO:0000313" key="1">
    <source>
        <dbReference type="EMBL" id="PCH35894.1"/>
    </source>
</evidence>
<gene>
    <name evidence="1" type="ORF">WOLCODRAFT_28209</name>
</gene>
<reference evidence="1 2" key="1">
    <citation type="journal article" date="2012" name="Science">
        <title>The Paleozoic origin of enzymatic lignin decomposition reconstructed from 31 fungal genomes.</title>
        <authorList>
            <person name="Floudas D."/>
            <person name="Binder M."/>
            <person name="Riley R."/>
            <person name="Barry K."/>
            <person name="Blanchette R.A."/>
            <person name="Henrissat B."/>
            <person name="Martinez A.T."/>
            <person name="Otillar R."/>
            <person name="Spatafora J.W."/>
            <person name="Yadav J.S."/>
            <person name="Aerts A."/>
            <person name="Benoit I."/>
            <person name="Boyd A."/>
            <person name="Carlson A."/>
            <person name="Copeland A."/>
            <person name="Coutinho P.M."/>
            <person name="de Vries R.P."/>
            <person name="Ferreira P."/>
            <person name="Findley K."/>
            <person name="Foster B."/>
            <person name="Gaskell J."/>
            <person name="Glotzer D."/>
            <person name="Gorecki P."/>
            <person name="Heitman J."/>
            <person name="Hesse C."/>
            <person name="Hori C."/>
            <person name="Igarashi K."/>
            <person name="Jurgens J.A."/>
            <person name="Kallen N."/>
            <person name="Kersten P."/>
            <person name="Kohler A."/>
            <person name="Kuees U."/>
            <person name="Kumar T.K.A."/>
            <person name="Kuo A."/>
            <person name="LaButti K."/>
            <person name="Larrondo L.F."/>
            <person name="Lindquist E."/>
            <person name="Ling A."/>
            <person name="Lombard V."/>
            <person name="Lucas S."/>
            <person name="Lundell T."/>
            <person name="Martin R."/>
            <person name="McLaughlin D.J."/>
            <person name="Morgenstern I."/>
            <person name="Morin E."/>
            <person name="Murat C."/>
            <person name="Nagy L.G."/>
            <person name="Nolan M."/>
            <person name="Ohm R.A."/>
            <person name="Patyshakuliyeva A."/>
            <person name="Rokas A."/>
            <person name="Ruiz-Duenas F.J."/>
            <person name="Sabat G."/>
            <person name="Salamov A."/>
            <person name="Samejima M."/>
            <person name="Schmutz J."/>
            <person name="Slot J.C."/>
            <person name="St John F."/>
            <person name="Stenlid J."/>
            <person name="Sun H."/>
            <person name="Sun S."/>
            <person name="Syed K."/>
            <person name="Tsang A."/>
            <person name="Wiebenga A."/>
            <person name="Young D."/>
            <person name="Pisabarro A."/>
            <person name="Eastwood D.C."/>
            <person name="Martin F."/>
            <person name="Cullen D."/>
            <person name="Grigoriev I.V."/>
            <person name="Hibbett D.S."/>
        </authorList>
    </citation>
    <scope>NUCLEOTIDE SEQUENCE [LARGE SCALE GENOMIC DNA]</scope>
    <source>
        <strain evidence="1 2">MD-104</strain>
    </source>
</reference>
<dbReference type="Proteomes" id="UP000218811">
    <property type="component" value="Unassembled WGS sequence"/>
</dbReference>
<proteinExistence type="predicted"/>
<dbReference type="EMBL" id="KB467865">
    <property type="protein sequence ID" value="PCH35894.1"/>
    <property type="molecule type" value="Genomic_DNA"/>
</dbReference>
<evidence type="ECO:0000313" key="2">
    <source>
        <dbReference type="Proteomes" id="UP000218811"/>
    </source>
</evidence>
<organism evidence="1 2">
    <name type="scientific">Wolfiporia cocos (strain MD-104)</name>
    <name type="common">Brown rot fungus</name>
    <dbReference type="NCBI Taxonomy" id="742152"/>
    <lineage>
        <taxon>Eukaryota</taxon>
        <taxon>Fungi</taxon>
        <taxon>Dikarya</taxon>
        <taxon>Basidiomycota</taxon>
        <taxon>Agaricomycotina</taxon>
        <taxon>Agaricomycetes</taxon>
        <taxon>Polyporales</taxon>
        <taxon>Phaeolaceae</taxon>
        <taxon>Wolfiporia</taxon>
    </lineage>
</organism>
<sequence>MPAEDCDLRPFNAAALVEDFRPSRALCHASLWTTARRCLLIAYTPLLVSHPAAARA</sequence>